<dbReference type="Pfam" id="PF21953">
    <property type="entry name" value="NadN_nucleosid_C"/>
    <property type="match status" value="1"/>
</dbReference>
<keyword evidence="2" id="KW-0732">Signal</keyword>
<dbReference type="OrthoDB" id="7722975at2759"/>
<dbReference type="InterPro" id="IPR029052">
    <property type="entry name" value="Metallo-depent_PP-like"/>
</dbReference>
<evidence type="ECO:0000256" key="2">
    <source>
        <dbReference type="SAM" id="SignalP"/>
    </source>
</evidence>
<dbReference type="AlphaFoldDB" id="A0A9P4NK84"/>
<dbReference type="GO" id="GO:0005576">
    <property type="term" value="C:extracellular region"/>
    <property type="evidence" value="ECO:0007669"/>
    <property type="project" value="UniProtKB-ARBA"/>
</dbReference>
<dbReference type="InterPro" id="IPR006179">
    <property type="entry name" value="5_nucleotidase/apyrase"/>
</dbReference>
<dbReference type="EMBL" id="MU007072">
    <property type="protein sequence ID" value="KAF2424903.1"/>
    <property type="molecule type" value="Genomic_DNA"/>
</dbReference>
<feature type="domain" description="Putative 5'-nucleotidase C-terminal" evidence="4">
    <location>
        <begin position="365"/>
        <end position="612"/>
    </location>
</feature>
<proteinExistence type="predicted"/>
<evidence type="ECO:0000313" key="6">
    <source>
        <dbReference type="Proteomes" id="UP000800235"/>
    </source>
</evidence>
<dbReference type="GO" id="GO:0000166">
    <property type="term" value="F:nucleotide binding"/>
    <property type="evidence" value="ECO:0007669"/>
    <property type="project" value="InterPro"/>
</dbReference>
<dbReference type="Gene3D" id="3.90.780.10">
    <property type="entry name" value="5'-Nucleotidase, C-terminal domain"/>
    <property type="match status" value="2"/>
</dbReference>
<dbReference type="InterPro" id="IPR053828">
    <property type="entry name" value="Nucleosidase_C"/>
</dbReference>
<protein>
    <recommendedName>
        <fullName evidence="7">Calcineurin-like phosphoesterase domain-containing protein</fullName>
    </recommendedName>
</protein>
<dbReference type="Pfam" id="PF00149">
    <property type="entry name" value="Metallophos"/>
    <property type="match status" value="1"/>
</dbReference>
<dbReference type="InterPro" id="IPR014485">
    <property type="entry name" value="Pesterase_C1039"/>
</dbReference>
<dbReference type="GO" id="GO:0016788">
    <property type="term" value="F:hydrolase activity, acting on ester bonds"/>
    <property type="evidence" value="ECO:0007669"/>
    <property type="project" value="InterPro"/>
</dbReference>
<evidence type="ECO:0008006" key="7">
    <source>
        <dbReference type="Google" id="ProtNLM"/>
    </source>
</evidence>
<dbReference type="Proteomes" id="UP000800235">
    <property type="component" value="Unassembled WGS sequence"/>
</dbReference>
<feature type="signal peptide" evidence="2">
    <location>
        <begin position="1"/>
        <end position="15"/>
    </location>
</feature>
<feature type="domain" description="Calcineurin-like phosphoesterase" evidence="3">
    <location>
        <begin position="37"/>
        <end position="261"/>
    </location>
</feature>
<feature type="region of interest" description="Disordered" evidence="1">
    <location>
        <begin position="477"/>
        <end position="498"/>
    </location>
</feature>
<dbReference type="FunFam" id="3.60.21.10:FF:000043">
    <property type="entry name" value="Ser/Thr protein phosphatase family"/>
    <property type="match status" value="1"/>
</dbReference>
<sequence length="656" mass="73201">MFPLLLAGLVGIAGAVQPDARPALPAPLRDLPWAQLNILHTTDVHGWFGGHLQEPSFSADWGDYISFAQHLHKKADDEGVDLLLIDTGDRVEGNGLYDSSEPKGRYTFDILKEQHIDLICSGNHELYKQNSSENEYSVTVPDFKGNYLASNLDIVDPKTGKLVPLAPRYKKFTTKNQGIRILAFGFMFDFTGNANNTVIQPVEQTVKEEWFQKAIRDKDVDLILVFGHVVIRSKEYDAVFKSIRGEQWDTPVVFLGGHSHIRDYKVYDKKSVALESGRYMETIGFLSVSGLSSGHNEGKDIVPASLAGPKFARRYMDNNLFSMYHHSNTNSSTFPTGKGSNVSNAIASARAELHLNKIRGCVPQDLFVNRAPYPSNNSIFSWLEKSVLPTQLATSPRASVQGKKALVITNTGSVRFDVFHGPFTRDTEYLVSPFTSGFHYVADVPLKVASRVLELLNSEGSIMTDVAKEYGLEPWMLPEPEQMNSRRQKPNADSTENEYSNFESYAPTYFGDSIQAPLHPHKSTKDDEPTPFPGYTTTDDLGRDGDDTIHTPIKFYNVPNCIQATIGFDLDLNLDLNLNPKSSPTLVETKDENGDDVVVDVVYNEFIQPWVLLALQYLGHKVNETDTKIYLEGKTMTDVISEWVEGNWGNGGRECP</sequence>
<dbReference type="GO" id="GO:0005829">
    <property type="term" value="C:cytosol"/>
    <property type="evidence" value="ECO:0007669"/>
    <property type="project" value="TreeGrafter"/>
</dbReference>
<dbReference type="PROSITE" id="PS00785">
    <property type="entry name" value="5_NUCLEOTIDASE_1"/>
    <property type="match status" value="1"/>
</dbReference>
<dbReference type="InterPro" id="IPR006146">
    <property type="entry name" value="5'-Nucleotdase_CS"/>
</dbReference>
<dbReference type="PIRSF" id="PIRSF017316">
    <property type="entry name" value="Pesterase_C1039"/>
    <property type="match status" value="1"/>
</dbReference>
<dbReference type="GO" id="GO:0046872">
    <property type="term" value="F:metal ion binding"/>
    <property type="evidence" value="ECO:0007669"/>
    <property type="project" value="InterPro"/>
</dbReference>
<feature type="region of interest" description="Disordered" evidence="1">
    <location>
        <begin position="516"/>
        <end position="544"/>
    </location>
</feature>
<dbReference type="Gene3D" id="3.60.21.10">
    <property type="match status" value="1"/>
</dbReference>
<dbReference type="SUPFAM" id="SSF56300">
    <property type="entry name" value="Metallo-dependent phosphatases"/>
    <property type="match status" value="1"/>
</dbReference>
<evidence type="ECO:0000256" key="1">
    <source>
        <dbReference type="SAM" id="MobiDB-lite"/>
    </source>
</evidence>
<gene>
    <name evidence="5" type="ORF">EJ08DRAFT_407273</name>
</gene>
<dbReference type="InterPro" id="IPR004843">
    <property type="entry name" value="Calcineurin-like_PHP"/>
</dbReference>
<keyword evidence="6" id="KW-1185">Reference proteome</keyword>
<dbReference type="PANTHER" id="PTHR11575">
    <property type="entry name" value="5'-NUCLEOTIDASE-RELATED"/>
    <property type="match status" value="1"/>
</dbReference>
<dbReference type="InterPro" id="IPR041823">
    <property type="entry name" value="YHR202W_N"/>
</dbReference>
<comment type="caution">
    <text evidence="5">The sequence shown here is derived from an EMBL/GenBank/DDBJ whole genome shotgun (WGS) entry which is preliminary data.</text>
</comment>
<dbReference type="SUPFAM" id="SSF55816">
    <property type="entry name" value="5'-nucleotidase (syn. UDP-sugar hydrolase), C-terminal domain"/>
    <property type="match status" value="1"/>
</dbReference>
<reference evidence="5" key="1">
    <citation type="journal article" date="2020" name="Stud. Mycol.">
        <title>101 Dothideomycetes genomes: a test case for predicting lifestyles and emergence of pathogens.</title>
        <authorList>
            <person name="Haridas S."/>
            <person name="Albert R."/>
            <person name="Binder M."/>
            <person name="Bloem J."/>
            <person name="Labutti K."/>
            <person name="Salamov A."/>
            <person name="Andreopoulos B."/>
            <person name="Baker S."/>
            <person name="Barry K."/>
            <person name="Bills G."/>
            <person name="Bluhm B."/>
            <person name="Cannon C."/>
            <person name="Castanera R."/>
            <person name="Culley D."/>
            <person name="Daum C."/>
            <person name="Ezra D."/>
            <person name="Gonzalez J."/>
            <person name="Henrissat B."/>
            <person name="Kuo A."/>
            <person name="Liang C."/>
            <person name="Lipzen A."/>
            <person name="Lutzoni F."/>
            <person name="Magnuson J."/>
            <person name="Mondo S."/>
            <person name="Nolan M."/>
            <person name="Ohm R."/>
            <person name="Pangilinan J."/>
            <person name="Park H.-J."/>
            <person name="Ramirez L."/>
            <person name="Alfaro M."/>
            <person name="Sun H."/>
            <person name="Tritt A."/>
            <person name="Yoshinaga Y."/>
            <person name="Zwiers L.-H."/>
            <person name="Turgeon B."/>
            <person name="Goodwin S."/>
            <person name="Spatafora J."/>
            <person name="Crous P."/>
            <person name="Grigoriev I."/>
        </authorList>
    </citation>
    <scope>NUCLEOTIDE SEQUENCE</scope>
    <source>
        <strain evidence="5">CBS 130266</strain>
    </source>
</reference>
<organism evidence="5 6">
    <name type="scientific">Tothia fuscella</name>
    <dbReference type="NCBI Taxonomy" id="1048955"/>
    <lineage>
        <taxon>Eukaryota</taxon>
        <taxon>Fungi</taxon>
        <taxon>Dikarya</taxon>
        <taxon>Ascomycota</taxon>
        <taxon>Pezizomycotina</taxon>
        <taxon>Dothideomycetes</taxon>
        <taxon>Pleosporomycetidae</taxon>
        <taxon>Venturiales</taxon>
        <taxon>Cylindrosympodiaceae</taxon>
        <taxon>Tothia</taxon>
    </lineage>
</organism>
<evidence type="ECO:0000259" key="3">
    <source>
        <dbReference type="Pfam" id="PF00149"/>
    </source>
</evidence>
<accession>A0A9P4NK84</accession>
<evidence type="ECO:0000313" key="5">
    <source>
        <dbReference type="EMBL" id="KAF2424903.1"/>
    </source>
</evidence>
<dbReference type="PANTHER" id="PTHR11575:SF43">
    <property type="entry name" value="SER_THR PROTEIN PHOSPHATASE FAMILY (AFU_ORTHOLOGUE AFUA_3G04160)"/>
    <property type="match status" value="1"/>
</dbReference>
<feature type="chain" id="PRO_5040448927" description="Calcineurin-like phosphoesterase domain-containing protein" evidence="2">
    <location>
        <begin position="16"/>
        <end position="656"/>
    </location>
</feature>
<name>A0A9P4NK84_9PEZI</name>
<evidence type="ECO:0000259" key="4">
    <source>
        <dbReference type="Pfam" id="PF21953"/>
    </source>
</evidence>
<dbReference type="GO" id="GO:0009166">
    <property type="term" value="P:nucleotide catabolic process"/>
    <property type="evidence" value="ECO:0007669"/>
    <property type="project" value="InterPro"/>
</dbReference>
<dbReference type="CDD" id="cd07407">
    <property type="entry name" value="MPP_YHR202W_N"/>
    <property type="match status" value="1"/>
</dbReference>
<dbReference type="InterPro" id="IPR036907">
    <property type="entry name" value="5'-Nucleotdase_C_sf"/>
</dbReference>